<evidence type="ECO:0000256" key="7">
    <source>
        <dbReference type="ARBA" id="ARBA00023136"/>
    </source>
</evidence>
<feature type="transmembrane region" description="Helical" evidence="8">
    <location>
        <begin position="67"/>
        <end position="86"/>
    </location>
</feature>
<gene>
    <name evidence="9" type="ORF">BTO20_33870</name>
</gene>
<dbReference type="PANTHER" id="PTHR43057">
    <property type="entry name" value="ARSENITE EFFLUX TRANSPORTER"/>
    <property type="match status" value="1"/>
</dbReference>
<comment type="similarity">
    <text evidence="2">Belongs to the arsenical resistance-3 (ACR3) (TC 2.A.59) family.</text>
</comment>
<feature type="transmembrane region" description="Helical" evidence="8">
    <location>
        <begin position="41"/>
        <end position="61"/>
    </location>
</feature>
<accession>A0A1Y0CD00</accession>
<evidence type="ECO:0000256" key="1">
    <source>
        <dbReference type="ARBA" id="ARBA00004651"/>
    </source>
</evidence>
<dbReference type="GO" id="GO:0015105">
    <property type="term" value="F:arsenite transmembrane transporter activity"/>
    <property type="evidence" value="ECO:0007669"/>
    <property type="project" value="TreeGrafter"/>
</dbReference>
<dbReference type="InterPro" id="IPR004706">
    <property type="entry name" value="Arsenical-R_Acr3"/>
</dbReference>
<evidence type="ECO:0000256" key="3">
    <source>
        <dbReference type="ARBA" id="ARBA00022448"/>
    </source>
</evidence>
<dbReference type="Proteomes" id="UP000195331">
    <property type="component" value="Chromosome"/>
</dbReference>
<evidence type="ECO:0000313" key="10">
    <source>
        <dbReference type="Proteomes" id="UP000195331"/>
    </source>
</evidence>
<reference evidence="9 10" key="1">
    <citation type="submission" date="2017-04" db="EMBL/GenBank/DDBJ databases">
        <title>Whole Genome Sequence of 1,4-Dioxane Degrading Bacterium Mycobacterium dioxanotrophicus PH-06.</title>
        <authorList>
            <person name="He Y."/>
        </authorList>
    </citation>
    <scope>NUCLEOTIDE SEQUENCE [LARGE SCALE GENOMIC DNA]</scope>
    <source>
        <strain evidence="9 10">PH-06</strain>
    </source>
</reference>
<dbReference type="InterPro" id="IPR002657">
    <property type="entry name" value="BilAc:Na_symport/Acr3"/>
</dbReference>
<name>A0A1Y0CD00_9MYCO</name>
<evidence type="ECO:0000256" key="2">
    <source>
        <dbReference type="ARBA" id="ARBA00010110"/>
    </source>
</evidence>
<evidence type="ECO:0000256" key="4">
    <source>
        <dbReference type="ARBA" id="ARBA00022475"/>
    </source>
</evidence>
<dbReference type="GO" id="GO:0015104">
    <property type="term" value="F:antimonite transmembrane transporter activity"/>
    <property type="evidence" value="ECO:0007669"/>
    <property type="project" value="TreeGrafter"/>
</dbReference>
<evidence type="ECO:0000256" key="8">
    <source>
        <dbReference type="SAM" id="Phobius"/>
    </source>
</evidence>
<dbReference type="Pfam" id="PF01758">
    <property type="entry name" value="SBF"/>
    <property type="match status" value="1"/>
</dbReference>
<feature type="transmembrane region" description="Helical" evidence="8">
    <location>
        <begin position="258"/>
        <end position="280"/>
    </location>
</feature>
<keyword evidence="5 8" id="KW-0812">Transmembrane</keyword>
<feature type="transmembrane region" description="Helical" evidence="8">
    <location>
        <begin position="223"/>
        <end position="246"/>
    </location>
</feature>
<dbReference type="AlphaFoldDB" id="A0A1Y0CD00"/>
<dbReference type="Gene3D" id="1.20.1530.20">
    <property type="match status" value="1"/>
</dbReference>
<evidence type="ECO:0000256" key="6">
    <source>
        <dbReference type="ARBA" id="ARBA00022989"/>
    </source>
</evidence>
<keyword evidence="3" id="KW-0813">Transport</keyword>
<feature type="transmembrane region" description="Helical" evidence="8">
    <location>
        <begin position="157"/>
        <end position="180"/>
    </location>
</feature>
<feature type="transmembrane region" description="Helical" evidence="8">
    <location>
        <begin position="192"/>
        <end position="211"/>
    </location>
</feature>
<comment type="subcellular location">
    <subcellularLocation>
        <location evidence="1">Cell membrane</location>
        <topology evidence="1">Multi-pass membrane protein</topology>
    </subcellularLocation>
</comment>
<evidence type="ECO:0000256" key="5">
    <source>
        <dbReference type="ARBA" id="ARBA00022692"/>
    </source>
</evidence>
<keyword evidence="10" id="KW-1185">Reference proteome</keyword>
<protein>
    <submittedName>
        <fullName evidence="9">Arsenic resistance protein</fullName>
    </submittedName>
</protein>
<dbReference type="EMBL" id="CP020809">
    <property type="protein sequence ID" value="ART72886.1"/>
    <property type="molecule type" value="Genomic_DNA"/>
</dbReference>
<evidence type="ECO:0000313" key="9">
    <source>
        <dbReference type="EMBL" id="ART72886.1"/>
    </source>
</evidence>
<dbReference type="OrthoDB" id="3254016at2"/>
<dbReference type="GO" id="GO:0005886">
    <property type="term" value="C:plasma membrane"/>
    <property type="evidence" value="ECO:0007669"/>
    <property type="project" value="UniProtKB-SubCell"/>
</dbReference>
<dbReference type="GO" id="GO:0015297">
    <property type="term" value="F:antiporter activity"/>
    <property type="evidence" value="ECO:0007669"/>
    <property type="project" value="InterPro"/>
</dbReference>
<keyword evidence="4" id="KW-1003">Cell membrane</keyword>
<sequence length="353" mass="37715">MWADRHRNRCGRGRSAAPWHFERGHAELSSPLTDWLERHQIPIYLAGLAAGAAVGAVWPAGGHAWEAAIYPVLGALLYATFLQVPFTKLTAAFRDVRFLSAVLAVNFIVVPLVVAALVTVVSLPQAVLLGVLLTLLAPCIDYVIVFCGLAGGDNQRLLAAAPLLMLVQMLALPLLLWLFVGPELADIVDVGPFLEAFLILIVVPLLLAWATETLADRHRSGEVITSAMTAAMVPLMTATLFVVVASQFPKISHQLDQVLQVVPIYAAFLVIMAAVGLGVVRVLGFDSGRGRALIFTGATRNSLVVLPLALALPAAYAITPAIVVSQTLVELLGMIIYVRAIPRLVPVRTPAAQ</sequence>
<dbReference type="KEGG" id="mdx:BTO20_33870"/>
<keyword evidence="6 8" id="KW-1133">Transmembrane helix</keyword>
<organism evidence="9 10">
    <name type="scientific">Mycobacterium dioxanotrophicus</name>
    <dbReference type="NCBI Taxonomy" id="482462"/>
    <lineage>
        <taxon>Bacteria</taxon>
        <taxon>Bacillati</taxon>
        <taxon>Actinomycetota</taxon>
        <taxon>Actinomycetes</taxon>
        <taxon>Mycobacteriales</taxon>
        <taxon>Mycobacteriaceae</taxon>
        <taxon>Mycobacterium</taxon>
    </lineage>
</organism>
<proteinExistence type="inferred from homology"/>
<dbReference type="InterPro" id="IPR038770">
    <property type="entry name" value="Na+/solute_symporter_sf"/>
</dbReference>
<feature type="transmembrane region" description="Helical" evidence="8">
    <location>
        <begin position="98"/>
        <end position="121"/>
    </location>
</feature>
<feature type="transmembrane region" description="Helical" evidence="8">
    <location>
        <begin position="127"/>
        <end position="150"/>
    </location>
</feature>
<keyword evidence="7 8" id="KW-0472">Membrane</keyword>
<dbReference type="PANTHER" id="PTHR43057:SF1">
    <property type="entry name" value="ARSENICAL-RESISTANCE PROTEIN 3"/>
    <property type="match status" value="1"/>
</dbReference>